<keyword evidence="1" id="KW-0560">Oxidoreductase</keyword>
<dbReference type="Pfam" id="PF20169">
    <property type="entry name" value="DUF6537"/>
    <property type="match status" value="1"/>
</dbReference>
<evidence type="ECO:0000259" key="4">
    <source>
        <dbReference type="Pfam" id="PF20169"/>
    </source>
</evidence>
<dbReference type="InterPro" id="IPR002869">
    <property type="entry name" value="Pyrv_flavodox_OxRed_cen"/>
</dbReference>
<evidence type="ECO:0000256" key="1">
    <source>
        <dbReference type="ARBA" id="ARBA00023002"/>
    </source>
</evidence>
<evidence type="ECO:0000259" key="2">
    <source>
        <dbReference type="Pfam" id="PF01558"/>
    </source>
</evidence>
<reference evidence="5" key="1">
    <citation type="submission" date="2019-09" db="EMBL/GenBank/DDBJ databases">
        <authorList>
            <person name="Teo W.F.A."/>
            <person name="Duangmal K."/>
        </authorList>
    </citation>
    <scope>NUCLEOTIDE SEQUENCE [LARGE SCALE GENOMIC DNA]</scope>
    <source>
        <strain evidence="5">K81G1</strain>
    </source>
</reference>
<dbReference type="SUPFAM" id="SSF52518">
    <property type="entry name" value="Thiamin diphosphate-binding fold (THDP-binding)"/>
    <property type="match status" value="2"/>
</dbReference>
<dbReference type="Pfam" id="PF02775">
    <property type="entry name" value="TPP_enzyme_C"/>
    <property type="match status" value="1"/>
</dbReference>
<dbReference type="InterPro" id="IPR011766">
    <property type="entry name" value="TPP_enzyme_TPP-bd"/>
</dbReference>
<dbReference type="InterPro" id="IPR051457">
    <property type="entry name" value="2-oxoacid:Fd_oxidoreductase"/>
</dbReference>
<dbReference type="GO" id="GO:0045333">
    <property type="term" value="P:cellular respiration"/>
    <property type="evidence" value="ECO:0007669"/>
    <property type="project" value="UniProtKB-ARBA"/>
</dbReference>
<dbReference type="InterPro" id="IPR019752">
    <property type="entry name" value="Pyrv/ketoisovalerate_OxRed_cat"/>
</dbReference>
<accession>A0A5N0UWI6</accession>
<dbReference type="GO" id="GO:0030976">
    <property type="term" value="F:thiamine pyrophosphate binding"/>
    <property type="evidence" value="ECO:0007669"/>
    <property type="project" value="InterPro"/>
</dbReference>
<dbReference type="Proteomes" id="UP000319769">
    <property type="component" value="Unassembled WGS sequence"/>
</dbReference>
<dbReference type="InterPro" id="IPR046667">
    <property type="entry name" value="DUF6537"/>
</dbReference>
<dbReference type="InterPro" id="IPR029061">
    <property type="entry name" value="THDP-binding"/>
</dbReference>
<dbReference type="Gene3D" id="3.40.50.970">
    <property type="match status" value="1"/>
</dbReference>
<dbReference type="InterPro" id="IPR002880">
    <property type="entry name" value="Pyrv_Fd/Flavodoxin_OxRdtase_N"/>
</dbReference>
<keyword evidence="6" id="KW-1185">Reference proteome</keyword>
<dbReference type="AlphaFoldDB" id="A0A5N0UWI6"/>
<dbReference type="RefSeq" id="WP_144756487.1">
    <property type="nucleotide sequence ID" value="NZ_VMNW02000076.1"/>
</dbReference>
<feature type="domain" description="Pyruvate/ketoisovalerate oxidoreductase catalytic" evidence="2">
    <location>
        <begin position="725"/>
        <end position="912"/>
    </location>
</feature>
<dbReference type="PANTHER" id="PTHR48084">
    <property type="entry name" value="2-OXOGLUTARATE OXIDOREDUCTASE SUBUNIT KORB-RELATED"/>
    <property type="match status" value="1"/>
</dbReference>
<dbReference type="SUPFAM" id="SSF53323">
    <property type="entry name" value="Pyruvate-ferredoxin oxidoreductase, PFOR, domain III"/>
    <property type="match status" value="1"/>
</dbReference>
<proteinExistence type="predicted"/>
<evidence type="ECO:0000259" key="3">
    <source>
        <dbReference type="Pfam" id="PF02775"/>
    </source>
</evidence>
<dbReference type="EMBL" id="VMNW02000076">
    <property type="protein sequence ID" value="KAA9153454.1"/>
    <property type="molecule type" value="Genomic_DNA"/>
</dbReference>
<dbReference type="GO" id="GO:0000287">
    <property type="term" value="F:magnesium ion binding"/>
    <property type="evidence" value="ECO:0007669"/>
    <property type="project" value="UniProtKB-ARBA"/>
</dbReference>
<gene>
    <name evidence="5" type="ORF">FPZ12_034490</name>
</gene>
<dbReference type="Pfam" id="PF01558">
    <property type="entry name" value="POR"/>
    <property type="match status" value="1"/>
</dbReference>
<name>A0A5N0UWI6_9PSEU</name>
<evidence type="ECO:0000313" key="6">
    <source>
        <dbReference type="Proteomes" id="UP000319769"/>
    </source>
</evidence>
<dbReference type="GO" id="GO:0016625">
    <property type="term" value="F:oxidoreductase activity, acting on the aldehyde or oxo group of donors, iron-sulfur protein as acceptor"/>
    <property type="evidence" value="ECO:0007669"/>
    <property type="project" value="UniProtKB-ARBA"/>
</dbReference>
<dbReference type="CDD" id="cd07034">
    <property type="entry name" value="TPP_PYR_PFOR_IOR-alpha_like"/>
    <property type="match status" value="1"/>
</dbReference>
<organism evidence="5 6">
    <name type="scientific">Amycolatopsis acidicola</name>
    <dbReference type="NCBI Taxonomy" id="2596893"/>
    <lineage>
        <taxon>Bacteria</taxon>
        <taxon>Bacillati</taxon>
        <taxon>Actinomycetota</taxon>
        <taxon>Actinomycetes</taxon>
        <taxon>Pseudonocardiales</taxon>
        <taxon>Pseudonocardiaceae</taxon>
        <taxon>Amycolatopsis</taxon>
    </lineage>
</organism>
<dbReference type="NCBIfam" id="NF009588">
    <property type="entry name" value="PRK13029.1"/>
    <property type="match status" value="1"/>
</dbReference>
<protein>
    <submittedName>
        <fullName evidence="5">Indolepyruvate ferredoxin oxidoreductase family protein</fullName>
    </submittedName>
</protein>
<comment type="caution">
    <text evidence="5">The sequence shown here is derived from an EMBL/GenBank/DDBJ whole genome shotgun (WGS) entry which is preliminary data.</text>
</comment>
<dbReference type="OrthoDB" id="9803617at2"/>
<dbReference type="Gene3D" id="3.40.920.10">
    <property type="entry name" value="Pyruvate-ferredoxin oxidoreductase, PFOR, domain III"/>
    <property type="match status" value="1"/>
</dbReference>
<dbReference type="PANTHER" id="PTHR48084:SF3">
    <property type="entry name" value="SUBUNIT OF PYRUVATE:FLAVODOXIN OXIDOREDUCTASE"/>
    <property type="match status" value="1"/>
</dbReference>
<dbReference type="NCBIfam" id="NF009589">
    <property type="entry name" value="PRK13030.1"/>
    <property type="match status" value="1"/>
</dbReference>
<feature type="domain" description="Thiamine pyrophosphate enzyme TPP-binding" evidence="3">
    <location>
        <begin position="453"/>
        <end position="540"/>
    </location>
</feature>
<evidence type="ECO:0000313" key="5">
    <source>
        <dbReference type="EMBL" id="KAA9153454.1"/>
    </source>
</evidence>
<feature type="domain" description="DUF6537" evidence="4">
    <location>
        <begin position="950"/>
        <end position="1145"/>
    </location>
</feature>
<sequence length="1168" mass="125679">MTAISPAPARSLDERFTRQEGRVYLTAIQALIRVLTDQRLRDQARGLDTAGLVSGYPGSPLGGVDVELNRQRAILERHRILHQPGLNEDLAATALWGSQTVTALPDAKADGVFGMWFGKAPGVDRAGDALRHGNIRGTARNGGVLVVAGDDPDAASTNFPTDSAGAFVDWGMPVLYPGSVQEILDLGAHGYELSRLCGLWVGFKLVTETADASGSADITPDRLRLDRPRLMRGGKPFEPRLWINTPGGPMREAERDLVGERRELAGLYIRRNNLNPVTVEPERPRVGLVAAGKTYYDLRKALDILGLDEEALRANGIRVKRVGALYPVGTDEWRDFAEGVETVIVVEEKRPLIERFLKEALYGKPDAPRVYGKTDAEGRELFPEYGALNGDLVARRLRGALSAASPLSFALPEPERERKLLPLVTSRKPFFCSGCPHNSSLIVPEGATVAAGIGCHILELVVPREEYGVMAGFTQMGGEGAQWAGMAPFTGIPHIFQNVGDGTFHHSGSLALRAAVAAGVNITYKLLYNSAVGMTGGQDVAGAMAVPELTRLLDAEGVARTIVTTDDVKRYRGVRLARGVEVWHRDRLIEAQETLAATPGVTVLLHDQYCAAEKRRLRKQGKMARPTRRIAVNDRVCEGCGDCNAKSQCLSVQPVETEFGRKTTIHQSSCNFDYSCVKGDCPSFLAVDTTNARRTARKAEPAPEVAEPRAIVPADAFNVTMTGIGGTGVVTMSQVLATAAALDGKHVRNLDLTGSSQKAGPVVSQLQIYRDAATEPAARIPDGGADLFLAFDLLASLTPANLAQAGPRRTVAVGSLSPTPTADQAVDPSIPYPGRDELTAALDAVSRAADNVFIDPGEIAARVFGNHLMANTVLVGAAFQSGALPISASSIEEALRLNGAAVEANIQAFRWGRVAVADPAAVAGFRAGSGRRSRALSADLAASVRRIWPDEALERRVGDLVAFQNEATAARYLDAIGEVAAAETAATGAPGPVTDTALRQLHHVTAYKDEYEVARLHLLDSARDAVEAEFGQGAKVSWYLHPPILRALGMKRKLRLGPWFRPVFAVLAWLKVLRGTPFDVFGYAGVRRTERDLVRHYTALVRAVAGKLDAGNAGAAAELLQAIDQVRGYEHVKLRNVARYAEEIRRLCAEFGIDPALTERLRSVGEER</sequence>